<keyword evidence="2" id="KW-0732">Signal</keyword>
<feature type="region of interest" description="Disordered" evidence="1">
    <location>
        <begin position="35"/>
        <end position="71"/>
    </location>
</feature>
<dbReference type="EMBL" id="LT934123">
    <property type="protein sequence ID" value="VAI78651.1"/>
    <property type="molecule type" value="Genomic_DNA"/>
</dbReference>
<dbReference type="Proteomes" id="UP000324705">
    <property type="component" value="Chromosome 7A"/>
</dbReference>
<dbReference type="AlphaFoldDB" id="A0A9R0ZKS5"/>
<feature type="domain" description="Non-reducing end beta-L-arabinofuranosidase-like GH127 middle" evidence="4">
    <location>
        <begin position="378"/>
        <end position="475"/>
    </location>
</feature>
<proteinExistence type="predicted"/>
<accession>A0A9R0ZKS5</accession>
<organism evidence="5 6">
    <name type="scientific">Triticum turgidum subsp. durum</name>
    <name type="common">Durum wheat</name>
    <name type="synonym">Triticum durum</name>
    <dbReference type="NCBI Taxonomy" id="4567"/>
    <lineage>
        <taxon>Eukaryota</taxon>
        <taxon>Viridiplantae</taxon>
        <taxon>Streptophyta</taxon>
        <taxon>Embryophyta</taxon>
        <taxon>Tracheophyta</taxon>
        <taxon>Spermatophyta</taxon>
        <taxon>Magnoliopsida</taxon>
        <taxon>Liliopsida</taxon>
        <taxon>Poales</taxon>
        <taxon>Poaceae</taxon>
        <taxon>BOP clade</taxon>
        <taxon>Pooideae</taxon>
        <taxon>Triticodae</taxon>
        <taxon>Triticeae</taxon>
        <taxon>Triticinae</taxon>
        <taxon>Triticum</taxon>
    </lineage>
</organism>
<reference evidence="5 6" key="1">
    <citation type="submission" date="2017-09" db="EMBL/GenBank/DDBJ databases">
        <authorList>
            <consortium name="International Durum Wheat Genome Sequencing Consortium (IDWGSC)"/>
            <person name="Milanesi L."/>
        </authorList>
    </citation>
    <scope>NUCLEOTIDE SEQUENCE [LARGE SCALE GENOMIC DNA]</scope>
    <source>
        <strain evidence="6">cv. Svevo</strain>
    </source>
</reference>
<feature type="chain" id="PRO_5040211912" evidence="2">
    <location>
        <begin position="25"/>
        <end position="706"/>
    </location>
</feature>
<dbReference type="InterPro" id="IPR049046">
    <property type="entry name" value="Beta-AFase-like_GH127_middle"/>
</dbReference>
<feature type="signal peptide" evidence="2">
    <location>
        <begin position="1"/>
        <end position="24"/>
    </location>
</feature>
<protein>
    <submittedName>
        <fullName evidence="5">Uncharacterized protein</fullName>
    </submittedName>
</protein>
<evidence type="ECO:0000259" key="3">
    <source>
        <dbReference type="Pfam" id="PF07944"/>
    </source>
</evidence>
<feature type="compositionally biased region" description="Basic and acidic residues" evidence="1">
    <location>
        <begin position="35"/>
        <end position="47"/>
    </location>
</feature>
<keyword evidence="6" id="KW-1185">Reference proteome</keyword>
<dbReference type="Gramene" id="TRITD7Av1G217570.2">
    <property type="protein sequence ID" value="TRITD7Av1G217570.2"/>
    <property type="gene ID" value="TRITD7Av1G217570"/>
</dbReference>
<feature type="domain" description="Non-reducing end beta-L-arabinofuranosidase-like GH127 catalytic" evidence="3">
    <location>
        <begin position="77"/>
        <end position="365"/>
    </location>
</feature>
<dbReference type="Gene3D" id="2.80.10.50">
    <property type="match status" value="1"/>
</dbReference>
<dbReference type="Pfam" id="PF07944">
    <property type="entry name" value="Beta-AFase-like_GH127_cat"/>
    <property type="match status" value="1"/>
</dbReference>
<dbReference type="Pfam" id="PF20736">
    <property type="entry name" value="Glyco_hydro127M"/>
    <property type="match status" value="1"/>
</dbReference>
<dbReference type="PANTHER" id="PTHR31151:SF5">
    <property type="entry name" value="ALPHA-L-ARABINOFURANOSIDASE B ARABINOSE-BINDING DOMAIN-CONTAINING PROTEIN"/>
    <property type="match status" value="1"/>
</dbReference>
<evidence type="ECO:0000256" key="2">
    <source>
        <dbReference type="SAM" id="SignalP"/>
    </source>
</evidence>
<dbReference type="InterPro" id="IPR012878">
    <property type="entry name" value="Beta-AFase-like_GH127_cat"/>
</dbReference>
<sequence>MARSMDMVPLLLLCMAAAMEGAAALHLALPERERAHVGEHAQRHPEGEDGQGGGHPRRLPEEDGHGVPFGLPRRGVRHIMQGLLDQYTLASNRKGLDMVVWMTDYFSERVKNLIQTHSIQRHWEAMNEETGGLNDVMYQLYTLTVVNLRCTYVSNPDKSCFLSLQKEQKHLTMAHLFDKPCFLGPLSLHDDDIAGLHVNTHIPVLVGAQKRYEVVGDHLYKDIATFFFDVVNSSHIFATGGTSTSEHWHDPKRLVDEIKISSNEETCTTYNLLKVSRNLFRWTKEVKYADHYERLLINGIMGNQRGTQPGVMIYFLPMGPGRSKSISGGHPSGLPPKNPGGWGGPNDTFWCCYGTGIESFSKLGDTIYFLEEGEVPGLYIAQHIPSTFDWKAAGLTVVQQAKPLLSTDPYFEVTISISAKGDAQPAKVSVRIPSWTSTADAMATLNGKKLNLTSAGDFLTLTKLWGDDTLVLQFPINLRTEAIKDDRPEYASIQAVLFGPHLLAGLTHGNKTINATEHSNDGLTPGMWERMPVAGSDACVRATIVVDTYVVDSTAAEHGAAAPVLHGPNVTIAPFDRPGMAITNGFEVKLHPGPEALFNAVPGLDGLPGSVSLELGTRPGCFVRAPAGYSAGDKAQVGCRTSSGGGDDAAFRKAASFTQAAPLRLYHPLSFVAKGTERSFVLEPLRSLQDEFYTVYFNLVTAAADS</sequence>
<evidence type="ECO:0000259" key="4">
    <source>
        <dbReference type="Pfam" id="PF20736"/>
    </source>
</evidence>
<evidence type="ECO:0000313" key="5">
    <source>
        <dbReference type="EMBL" id="VAI78651.1"/>
    </source>
</evidence>
<evidence type="ECO:0000313" key="6">
    <source>
        <dbReference type="Proteomes" id="UP000324705"/>
    </source>
</evidence>
<dbReference type="PANTHER" id="PTHR31151">
    <property type="entry name" value="PROLINE-TRNA LIGASE (DUF1680)"/>
    <property type="match status" value="1"/>
</dbReference>
<gene>
    <name evidence="5" type="ORF">TRITD_7Av1G217570</name>
</gene>
<name>A0A9R0ZKS5_TRITD</name>
<evidence type="ECO:0000256" key="1">
    <source>
        <dbReference type="SAM" id="MobiDB-lite"/>
    </source>
</evidence>